<dbReference type="HOGENOM" id="CLU_861396_0_0_1"/>
<dbReference type="GO" id="GO:0051015">
    <property type="term" value="F:actin filament binding"/>
    <property type="evidence" value="ECO:0007669"/>
    <property type="project" value="InterPro"/>
</dbReference>
<keyword evidence="2" id="KW-0963">Cytoplasm</keyword>
<dbReference type="STRING" id="45351.A7T3F8"/>
<dbReference type="GO" id="GO:0007155">
    <property type="term" value="P:cell adhesion"/>
    <property type="evidence" value="ECO:0007669"/>
    <property type="project" value="InterPro"/>
</dbReference>
<evidence type="ECO:0000313" key="3">
    <source>
        <dbReference type="EMBL" id="EDO29507.1"/>
    </source>
</evidence>
<sequence length="323" mass="36240">MGEFAFQGGWGRHGPTCLTRRCHTLKHFTFPGLVLSDSQSMTSLASIRGHPVTPSRRSGVHVTRLIRATKTGDRRQVEARVTKMATRVQGSTHLAEKAAEKCIDPEKVSEFSFKWLSKLECLYFTICRRQARVTSSELQKLTPMIIQAARDVTANPNDVMGVDRLHTIGREWACKLHILESFVDDLVFPWSASASKLALSATSGDPKEVRKQEMVLEPTDVEKIERLEAFRRKWAFKVKKLILAVDDVTVGTSAPVEPLALAAIAGDQHAFQERARLLTSYVRTLKEMGGAATKGCRDKYTSSVVTFVTCLPRFRDKYNIVMW</sequence>
<dbReference type="AlphaFoldDB" id="A7T3F8"/>
<reference evidence="3 4" key="1">
    <citation type="journal article" date="2007" name="Science">
        <title>Sea anemone genome reveals ancestral eumetazoan gene repertoire and genomic organization.</title>
        <authorList>
            <person name="Putnam N.H."/>
            <person name="Srivastava M."/>
            <person name="Hellsten U."/>
            <person name="Dirks B."/>
            <person name="Chapman J."/>
            <person name="Salamov A."/>
            <person name="Terry A."/>
            <person name="Shapiro H."/>
            <person name="Lindquist E."/>
            <person name="Kapitonov V.V."/>
            <person name="Jurka J."/>
            <person name="Genikhovich G."/>
            <person name="Grigoriev I.V."/>
            <person name="Lucas S.M."/>
            <person name="Steele R.E."/>
            <person name="Finnerty J.R."/>
            <person name="Technau U."/>
            <person name="Martindale M.Q."/>
            <person name="Rokhsar D.S."/>
        </authorList>
    </citation>
    <scope>NUCLEOTIDE SEQUENCE [LARGE SCALE GENOMIC DNA]</scope>
    <source>
        <strain evidence="4">CH2 X CH6</strain>
    </source>
</reference>
<dbReference type="Gene3D" id="1.20.120.230">
    <property type="entry name" value="Alpha-catenin/vinculin-like"/>
    <property type="match status" value="1"/>
</dbReference>
<dbReference type="InParanoid" id="A7T3F8"/>
<organism evidence="3 4">
    <name type="scientific">Nematostella vectensis</name>
    <name type="common">Starlet sea anemone</name>
    <dbReference type="NCBI Taxonomy" id="45351"/>
    <lineage>
        <taxon>Eukaryota</taxon>
        <taxon>Metazoa</taxon>
        <taxon>Cnidaria</taxon>
        <taxon>Anthozoa</taxon>
        <taxon>Hexacorallia</taxon>
        <taxon>Actiniaria</taxon>
        <taxon>Edwardsiidae</taxon>
        <taxon>Nematostella</taxon>
    </lineage>
</organism>
<evidence type="ECO:0000256" key="1">
    <source>
        <dbReference type="ARBA" id="ARBA00004496"/>
    </source>
</evidence>
<protein>
    <submittedName>
        <fullName evidence="3">Uncharacterized protein</fullName>
    </submittedName>
</protein>
<evidence type="ECO:0000256" key="2">
    <source>
        <dbReference type="ARBA" id="ARBA00022490"/>
    </source>
</evidence>
<dbReference type="InterPro" id="IPR036723">
    <property type="entry name" value="Alpha-catenin/vinculin-like_sf"/>
</dbReference>
<dbReference type="SUPFAM" id="SSF47220">
    <property type="entry name" value="alpha-catenin/vinculin-like"/>
    <property type="match status" value="1"/>
</dbReference>
<dbReference type="GO" id="GO:0005737">
    <property type="term" value="C:cytoplasm"/>
    <property type="evidence" value="ECO:0007669"/>
    <property type="project" value="UniProtKB-SubCell"/>
</dbReference>
<gene>
    <name evidence="3" type="ORF">NEMVEDRAFT_v1g221790</name>
</gene>
<keyword evidence="4" id="KW-1185">Reference proteome</keyword>
<dbReference type="Proteomes" id="UP000001593">
    <property type="component" value="Unassembled WGS sequence"/>
</dbReference>
<proteinExistence type="predicted"/>
<accession>A7T3F8</accession>
<dbReference type="EMBL" id="DS470500">
    <property type="protein sequence ID" value="EDO29507.1"/>
    <property type="molecule type" value="Genomic_DNA"/>
</dbReference>
<name>A7T3F8_NEMVE</name>
<comment type="subcellular location">
    <subcellularLocation>
        <location evidence="1">Cytoplasm</location>
    </subcellularLocation>
</comment>
<evidence type="ECO:0000313" key="4">
    <source>
        <dbReference type="Proteomes" id="UP000001593"/>
    </source>
</evidence>